<evidence type="ECO:0000313" key="2">
    <source>
        <dbReference type="EMBL" id="KAI5330379.1"/>
    </source>
</evidence>
<organism evidence="2 3">
    <name type="scientific">Prunus dulcis</name>
    <name type="common">Almond</name>
    <name type="synonym">Amygdalus dulcis</name>
    <dbReference type="NCBI Taxonomy" id="3755"/>
    <lineage>
        <taxon>Eukaryota</taxon>
        <taxon>Viridiplantae</taxon>
        <taxon>Streptophyta</taxon>
        <taxon>Embryophyta</taxon>
        <taxon>Tracheophyta</taxon>
        <taxon>Spermatophyta</taxon>
        <taxon>Magnoliopsida</taxon>
        <taxon>eudicotyledons</taxon>
        <taxon>Gunneridae</taxon>
        <taxon>Pentapetalae</taxon>
        <taxon>rosids</taxon>
        <taxon>fabids</taxon>
        <taxon>Rosales</taxon>
        <taxon>Rosaceae</taxon>
        <taxon>Amygdaloideae</taxon>
        <taxon>Amygdaleae</taxon>
        <taxon>Prunus</taxon>
    </lineage>
</organism>
<evidence type="ECO:0000313" key="3">
    <source>
        <dbReference type="Proteomes" id="UP001054821"/>
    </source>
</evidence>
<keyword evidence="3" id="KW-1185">Reference proteome</keyword>
<dbReference type="EMBL" id="JAJFAZ020000005">
    <property type="protein sequence ID" value="KAI5330379.1"/>
    <property type="molecule type" value="Genomic_DNA"/>
</dbReference>
<dbReference type="GO" id="GO:0005634">
    <property type="term" value="C:nucleus"/>
    <property type="evidence" value="ECO:0007669"/>
    <property type="project" value="UniProtKB-SubCell"/>
</dbReference>
<proteinExistence type="inferred from homology"/>
<keyword evidence="1" id="KW-0863">Zinc-finger</keyword>
<dbReference type="InterPro" id="IPR031052">
    <property type="entry name" value="FHY3/FAR1"/>
</dbReference>
<gene>
    <name evidence="2" type="ORF">L3X38_029777</name>
</gene>
<dbReference type="GO" id="GO:0008270">
    <property type="term" value="F:zinc ion binding"/>
    <property type="evidence" value="ECO:0007669"/>
    <property type="project" value="UniProtKB-UniRule"/>
</dbReference>
<comment type="subcellular location">
    <subcellularLocation>
        <location evidence="1">Nucleus</location>
    </subcellularLocation>
</comment>
<dbReference type="PANTHER" id="PTHR31669:SF302">
    <property type="entry name" value="PROTEIN FAR1-RELATED SEQUENCE"/>
    <property type="match status" value="1"/>
</dbReference>
<accession>A0AAD4VTT7</accession>
<comment type="function">
    <text evidence="1">Putative transcription activator involved in regulating light control of development.</text>
</comment>
<keyword evidence="1" id="KW-0862">Zinc</keyword>
<comment type="similarity">
    <text evidence="1">Belongs to the FHY3/FAR1 family.</text>
</comment>
<dbReference type="GO" id="GO:0006355">
    <property type="term" value="P:regulation of DNA-templated transcription"/>
    <property type="evidence" value="ECO:0007669"/>
    <property type="project" value="UniProtKB-UniRule"/>
</dbReference>
<protein>
    <recommendedName>
        <fullName evidence="1">Protein FAR1-RELATED SEQUENCE</fullName>
    </recommendedName>
</protein>
<dbReference type="AlphaFoldDB" id="A0AAD4VTT7"/>
<dbReference type="Proteomes" id="UP001054821">
    <property type="component" value="Chromosome 5"/>
</dbReference>
<keyword evidence="1" id="KW-0479">Metal-binding</keyword>
<name>A0AAD4VTT7_PRUDU</name>
<keyword evidence="1" id="KW-0539">Nucleus</keyword>
<comment type="caution">
    <text evidence="2">The sequence shown here is derived from an EMBL/GenBank/DDBJ whole genome shotgun (WGS) entry which is preliminary data.</text>
</comment>
<dbReference type="PANTHER" id="PTHR31669">
    <property type="entry name" value="PROTEIN FAR1-RELATED SEQUENCE 10-RELATED"/>
    <property type="match status" value="1"/>
</dbReference>
<evidence type="ECO:0000256" key="1">
    <source>
        <dbReference type="RuleBase" id="RU367018"/>
    </source>
</evidence>
<reference evidence="2 3" key="1">
    <citation type="journal article" date="2022" name="G3 (Bethesda)">
        <title>Whole-genome sequence and methylome profiling of the almond [Prunus dulcis (Mill.) D.A. Webb] cultivar 'Nonpareil'.</title>
        <authorList>
            <person name="D'Amico-Willman K.M."/>
            <person name="Ouma W.Z."/>
            <person name="Meulia T."/>
            <person name="Sideli G.M."/>
            <person name="Gradziel T.M."/>
            <person name="Fresnedo-Ramirez J."/>
        </authorList>
    </citation>
    <scope>NUCLEOTIDE SEQUENCE [LARGE SCALE GENOMIC DNA]</scope>
    <source>
        <strain evidence="2">Clone GOH B32 T37-40</strain>
    </source>
</reference>
<sequence>MKEHDAQMLSEHFIGEQEKNEYFFFMIEADDDDRLKHCFWDDPTSRRAYKFDSDVVVFDTTYNTNRVLAQQRHEEIIVDHVDINEQPMLKSPLIMEKQMAVIYTRKIFYKFQKELWKCLAGVLQLAREDDNLCFNKVMDRKKDGSFKLKVQEVMVDKVAVMYM</sequence>